<name>A0A8H4UEN2_9HYPO</name>
<evidence type="ECO:0008006" key="9">
    <source>
        <dbReference type="Google" id="ProtNLM"/>
    </source>
</evidence>
<gene>
    <name evidence="7" type="ORF">FZEAL_8032</name>
</gene>
<dbReference type="SUPFAM" id="SSF48403">
    <property type="entry name" value="Ankyrin repeat"/>
    <property type="match status" value="4"/>
</dbReference>
<feature type="repeat" description="ANK" evidence="3">
    <location>
        <begin position="897"/>
        <end position="935"/>
    </location>
</feature>
<keyword evidence="2 3" id="KW-0040">ANK repeat</keyword>
<reference evidence="7" key="2">
    <citation type="submission" date="2020-05" db="EMBL/GenBank/DDBJ databases">
        <authorList>
            <person name="Kim H.-S."/>
            <person name="Proctor R.H."/>
            <person name="Brown D.W."/>
        </authorList>
    </citation>
    <scope>NUCLEOTIDE SEQUENCE</scope>
    <source>
        <strain evidence="7">NRRL 22465</strain>
    </source>
</reference>
<feature type="repeat" description="ANK" evidence="3">
    <location>
        <begin position="1587"/>
        <end position="1622"/>
    </location>
</feature>
<evidence type="ECO:0000256" key="2">
    <source>
        <dbReference type="ARBA" id="ARBA00023043"/>
    </source>
</evidence>
<feature type="repeat" description="ANK" evidence="3">
    <location>
        <begin position="561"/>
        <end position="586"/>
    </location>
</feature>
<feature type="domain" description="Nephrocystin 3-like N-terminal" evidence="6">
    <location>
        <begin position="68"/>
        <end position="227"/>
    </location>
</feature>
<sequence>MSSRDSLVLSDDSDVVFLGRDDVSDYNADNILAESPETIAKIREWLRPTDYDLDGGEYRKHLAAHLENTGEWLPCLDAYKTWHDGSSHGLLWIKGVPGSGKSVVAASMAQKLSQEDVPVLFFFFRQIVDANHRPIKLLRDWLDQILIYSPPLQATLNDFIDEWRTLESVSVEELWRHLRTALASIPLTYCVVDALDEMDQGNEDFIRSLAELGHWRPSTVKVLMTSRPVASVEMPMRRIDYVEVRMEERLVDIDIATYVRHCLDDTSLLENDRQLIKKAVPGRANGLFLYAKLVMKAFLEPNADISRTLQRLPLDLDDMYIGILQEYASRSGISEITQVLILQWATHAVRPLRLLELASLLKTTVDGRRSFSLKDNKDLVRAACGPLLEILPDETVSVVHHSLTEFLAGTSRSQRSAAYPVLDPGSTHCHLASTCLAYLYSGCLISTNDSLARLQMNMDFPFALYAINNWCVHATRSSWNGTREEPLSIQLEALWSDHYMRNRWIGLCLEDPVRRPVATEDDLEDNQLSDLHLAAIWGLEAYVPVLIQRQPEDTVDVLDESGRTPLWWAAYRGHAGVVRLLLEAGAAPDPEYLSRRRPLLIAATNGCFEVVQLLLDNGVDPMTGSDPEDSDDDSEIHDTPLERACQNGHVKTVEVLLPFLTRDAKHLALHWAVYWSQPHLVKRLLQEPDIDLNEKVKCHTPLFVSAARIQIESMEMLVDAGADASIKCKPHREYGLLPLSTQENKTHWHTALAEFCRHESRITTGLSSSHEPHCTIDEFSHGVSLLVRAGADVNGKDALGRALIHESRNVAAAKILLHAGADPNLETPDGQTALHLLPKNADEEYIKLLVKDRGVDVNKRELKTGKTPLLIAISEISGLALATLLSCKPDCNAIDSRGNTALHYAFLACRMRITTLSSLVSTLLEGGADPAIANCDGETPLHVLARSASPEFCLSSQRLANFSASIDVRDSQGRTPFFHLLRRIDPMDQDILLYMMNYFRDTGAKLDTRDNRGRTLLHEAVRLPYLRDNPTTVYQHLVDQGLSPCEVDFKGNTLCHEFILANHFAHDVSGISTFFPLFEKAGLDIEQPNFAGRVPLHFVCQMHVGTTRSGFTAIECFEWLIEHSCDPNVADKQGIRPIHLAASTFEEMAYGLIRAGADPFVTTNQGMNALHIASRCRRSNSVGLLLERMKELSPSAMEKASNQKDDREFTPLHYASRSGILETVLLLLEAGADVNPTFTGSPIMEVGEPWYPPVLQCIFFKHEQSLWGPPPVYPTAANPYSPDSAIPDIIPPDSAWLAAAGYLIQDTNRPSKWLDPDPEDRYLPGYWSRAEASDLIRSSRWDEITRVLLAAGADMYDTTHWEGTALYSAMKFAAHNCYDHLTEFLSKCHEKIGGPELPEPVDVAIAISRARRQSDSKLLGESVLSCPQETTWRTIEHLLKEREYSLISKLYKSGANFTAEGPRDGYADGLSILELLGELGFSTLVDECCSVEEVKRVDGIQQRSQQTGTIVNRLSTLSLITACKSEAPSMPMLRVFVGQRGANPDALYYRGTSALHELAQGMHWWHIAQAIPYLVSQGADLEARDSTGRTPLQYAVTGHGPFHTAAAKTLIGLGADVNAVDSHGENCLDRATRDEDLFRFLVAKGVEVRPRTVVSAVEAGNVGILKALFSGQGSAGLAKSWNLKLGDIKWQDGVSRRGCEHPLYQASGTGEFLYHGAYMDFHQKSCDMIRILLEAGVSPYDTYPFCLERESRIESPSTFAYATIQAWNVDYIEPSEVKNSEYPRQVYWFAEKVVLHQIIIMGNTIKPIMELPDLDVEYRDGTGKTLLMAACRRARGSSISPIDDPLSLLLERGADPFAVDVHGRNVLHHQLGSRATNSNKLEALKKLGDAVPALINKVDSFGYYPLHYGLAVYMERHWPTEGLDVEWLTYIIMHGAEITVTDTSGNNALHYLACSMIADYHLAESSTSRFKQLVGLGLDINSRNHAGKTPVFFLRAGRMRTSRETIQEVMLLLNEMGADWQARDDKERTVLHDLVQDEDYLFKEMLEMGVDPLLEDIDGRSSLDLAVVYERFEILAMFEQKNEDSKK</sequence>
<keyword evidence="1" id="KW-0677">Repeat</keyword>
<dbReference type="InterPro" id="IPR002110">
    <property type="entry name" value="Ankyrin_rpt"/>
</dbReference>
<dbReference type="PROSITE" id="PS50088">
    <property type="entry name" value="ANK_REPEAT"/>
    <property type="match status" value="6"/>
</dbReference>
<dbReference type="InterPro" id="IPR027417">
    <property type="entry name" value="P-loop_NTPase"/>
</dbReference>
<evidence type="ECO:0000256" key="4">
    <source>
        <dbReference type="SAM" id="MobiDB-lite"/>
    </source>
</evidence>
<dbReference type="SUPFAM" id="SSF52540">
    <property type="entry name" value="P-loop containing nucleoside triphosphate hydrolases"/>
    <property type="match status" value="1"/>
</dbReference>
<dbReference type="PROSITE" id="PS50297">
    <property type="entry name" value="ANK_REP_REGION"/>
    <property type="match status" value="3"/>
</dbReference>
<feature type="region of interest" description="Disordered" evidence="4">
    <location>
        <begin position="619"/>
        <end position="640"/>
    </location>
</feature>
<feature type="repeat" description="ANK" evidence="3">
    <location>
        <begin position="594"/>
        <end position="626"/>
    </location>
</feature>
<feature type="repeat" description="ANK" evidence="3">
    <location>
        <begin position="1207"/>
        <end position="1235"/>
    </location>
</feature>
<accession>A0A8H4UEN2</accession>
<evidence type="ECO:0000259" key="6">
    <source>
        <dbReference type="Pfam" id="PF24883"/>
    </source>
</evidence>
<evidence type="ECO:0000259" key="5">
    <source>
        <dbReference type="Pfam" id="PF22939"/>
    </source>
</evidence>
<dbReference type="Gene3D" id="1.25.40.20">
    <property type="entry name" value="Ankyrin repeat-containing domain"/>
    <property type="match status" value="6"/>
</dbReference>
<evidence type="ECO:0000256" key="3">
    <source>
        <dbReference type="PROSITE-ProRule" id="PRU00023"/>
    </source>
</evidence>
<dbReference type="PANTHER" id="PTHR24198">
    <property type="entry name" value="ANKYRIN REPEAT AND PROTEIN KINASE DOMAIN-CONTAINING PROTEIN"/>
    <property type="match status" value="1"/>
</dbReference>
<organism evidence="7 8">
    <name type="scientific">Fusarium zealandicum</name>
    <dbReference type="NCBI Taxonomy" id="1053134"/>
    <lineage>
        <taxon>Eukaryota</taxon>
        <taxon>Fungi</taxon>
        <taxon>Dikarya</taxon>
        <taxon>Ascomycota</taxon>
        <taxon>Pezizomycotina</taxon>
        <taxon>Sordariomycetes</taxon>
        <taxon>Hypocreomycetidae</taxon>
        <taxon>Hypocreales</taxon>
        <taxon>Nectriaceae</taxon>
        <taxon>Fusarium</taxon>
        <taxon>Fusarium staphyleae species complex</taxon>
    </lineage>
</organism>
<dbReference type="InterPro" id="IPR036770">
    <property type="entry name" value="Ankyrin_rpt-contain_sf"/>
</dbReference>
<dbReference type="InterPro" id="IPR054471">
    <property type="entry name" value="GPIID_WHD"/>
</dbReference>
<dbReference type="Pfam" id="PF00023">
    <property type="entry name" value="Ank"/>
    <property type="match status" value="1"/>
</dbReference>
<dbReference type="Pfam" id="PF24883">
    <property type="entry name" value="NPHP3_N"/>
    <property type="match status" value="1"/>
</dbReference>
<dbReference type="PANTHER" id="PTHR24198:SF165">
    <property type="entry name" value="ANKYRIN REPEAT-CONTAINING PROTEIN-RELATED"/>
    <property type="match status" value="1"/>
</dbReference>
<feature type="compositionally biased region" description="Acidic residues" evidence="4">
    <location>
        <begin position="626"/>
        <end position="635"/>
    </location>
</feature>
<dbReference type="Pfam" id="PF22939">
    <property type="entry name" value="WHD_GPIID"/>
    <property type="match status" value="1"/>
</dbReference>
<keyword evidence="8" id="KW-1185">Reference proteome</keyword>
<proteinExistence type="predicted"/>
<feature type="repeat" description="ANK" evidence="3">
    <location>
        <begin position="936"/>
        <end position="971"/>
    </location>
</feature>
<dbReference type="Proteomes" id="UP000635477">
    <property type="component" value="Unassembled WGS sequence"/>
</dbReference>
<reference evidence="7" key="1">
    <citation type="journal article" date="2020" name="BMC Genomics">
        <title>Correction to: Identification and distribution of gene clusters required for synthesis of sphingolipid metabolism inhibitors in diverse species of the filamentous fungus Fusarium.</title>
        <authorList>
            <person name="Kim H.S."/>
            <person name="Lohmar J.M."/>
            <person name="Busman M."/>
            <person name="Brown D.W."/>
            <person name="Naumann T.A."/>
            <person name="Divon H.H."/>
            <person name="Lysoe E."/>
            <person name="Uhlig S."/>
            <person name="Proctor R.H."/>
        </authorList>
    </citation>
    <scope>NUCLEOTIDE SEQUENCE</scope>
    <source>
        <strain evidence="7">NRRL 22465</strain>
    </source>
</reference>
<protein>
    <recommendedName>
        <fullName evidence="9">NACHT domain-containing protein</fullName>
    </recommendedName>
</protein>
<evidence type="ECO:0000313" key="7">
    <source>
        <dbReference type="EMBL" id="KAF4975155.1"/>
    </source>
</evidence>
<dbReference type="EMBL" id="JABEYC010000671">
    <property type="protein sequence ID" value="KAF4975155.1"/>
    <property type="molecule type" value="Genomic_DNA"/>
</dbReference>
<evidence type="ECO:0000256" key="1">
    <source>
        <dbReference type="ARBA" id="ARBA00022737"/>
    </source>
</evidence>
<feature type="domain" description="GPI inositol-deacylase winged helix" evidence="5">
    <location>
        <begin position="341"/>
        <end position="412"/>
    </location>
</feature>
<dbReference type="Pfam" id="PF12796">
    <property type="entry name" value="Ank_2"/>
    <property type="match status" value="4"/>
</dbReference>
<evidence type="ECO:0000313" key="8">
    <source>
        <dbReference type="Proteomes" id="UP000635477"/>
    </source>
</evidence>
<dbReference type="OrthoDB" id="21416at2759"/>
<dbReference type="SMART" id="SM00248">
    <property type="entry name" value="ANK"/>
    <property type="match status" value="25"/>
</dbReference>
<dbReference type="InterPro" id="IPR056884">
    <property type="entry name" value="NPHP3-like_N"/>
</dbReference>
<comment type="caution">
    <text evidence="7">The sequence shown here is derived from an EMBL/GenBank/DDBJ whole genome shotgun (WGS) entry which is preliminary data.</text>
</comment>
<dbReference type="Gene3D" id="3.40.50.300">
    <property type="entry name" value="P-loop containing nucleotide triphosphate hydrolases"/>
    <property type="match status" value="1"/>
</dbReference>